<keyword evidence="3" id="KW-1185">Reference proteome</keyword>
<name>A0A4Z2I8J5_9TELE</name>
<evidence type="ECO:0000256" key="1">
    <source>
        <dbReference type="SAM" id="MobiDB-lite"/>
    </source>
</evidence>
<organism evidence="2 3">
    <name type="scientific">Liparis tanakae</name>
    <name type="common">Tanaka's snailfish</name>
    <dbReference type="NCBI Taxonomy" id="230148"/>
    <lineage>
        <taxon>Eukaryota</taxon>
        <taxon>Metazoa</taxon>
        <taxon>Chordata</taxon>
        <taxon>Craniata</taxon>
        <taxon>Vertebrata</taxon>
        <taxon>Euteleostomi</taxon>
        <taxon>Actinopterygii</taxon>
        <taxon>Neopterygii</taxon>
        <taxon>Teleostei</taxon>
        <taxon>Neoteleostei</taxon>
        <taxon>Acanthomorphata</taxon>
        <taxon>Eupercaria</taxon>
        <taxon>Perciformes</taxon>
        <taxon>Cottioidei</taxon>
        <taxon>Cottales</taxon>
        <taxon>Liparidae</taxon>
        <taxon>Liparis</taxon>
    </lineage>
</organism>
<dbReference type="Proteomes" id="UP000314294">
    <property type="component" value="Unassembled WGS sequence"/>
</dbReference>
<evidence type="ECO:0000313" key="2">
    <source>
        <dbReference type="EMBL" id="TNN74346.1"/>
    </source>
</evidence>
<comment type="caution">
    <text evidence="2">The sequence shown here is derived from an EMBL/GenBank/DDBJ whole genome shotgun (WGS) entry which is preliminary data.</text>
</comment>
<feature type="region of interest" description="Disordered" evidence="1">
    <location>
        <begin position="1"/>
        <end position="67"/>
    </location>
</feature>
<protein>
    <submittedName>
        <fullName evidence="2">Uncharacterized protein</fullName>
    </submittedName>
</protein>
<dbReference type="AlphaFoldDB" id="A0A4Z2I8J5"/>
<evidence type="ECO:0000313" key="3">
    <source>
        <dbReference type="Proteomes" id="UP000314294"/>
    </source>
</evidence>
<sequence>MDGIAAELWGRQFSGSPEDVWPVGEGQECWTDRGDRDVSSSTFLETSDGSVSDQVKRSSADNQAPLKGEQRAVLSNMRVQCRPLSESQGDARLSAWNTSTMWLDGGVVEEEAGGRSRAEQSGTFGPLAHPHGSARDQVMPSTRSATVSLPSRNHNMGHKSEWKGSPDCLEMADKAEEERKREIEH</sequence>
<gene>
    <name evidence="2" type="ORF">EYF80_015429</name>
</gene>
<feature type="region of interest" description="Disordered" evidence="1">
    <location>
        <begin position="111"/>
        <end position="185"/>
    </location>
</feature>
<proteinExistence type="predicted"/>
<feature type="compositionally biased region" description="Polar residues" evidence="1">
    <location>
        <begin position="39"/>
        <end position="53"/>
    </location>
</feature>
<feature type="compositionally biased region" description="Basic and acidic residues" evidence="1">
    <location>
        <begin position="171"/>
        <end position="185"/>
    </location>
</feature>
<feature type="compositionally biased region" description="Polar residues" evidence="1">
    <location>
        <begin position="139"/>
        <end position="154"/>
    </location>
</feature>
<dbReference type="EMBL" id="SRLO01000115">
    <property type="protein sequence ID" value="TNN74346.1"/>
    <property type="molecule type" value="Genomic_DNA"/>
</dbReference>
<accession>A0A4Z2I8J5</accession>
<reference evidence="2 3" key="1">
    <citation type="submission" date="2019-03" db="EMBL/GenBank/DDBJ databases">
        <title>First draft genome of Liparis tanakae, snailfish: a comprehensive survey of snailfish specific genes.</title>
        <authorList>
            <person name="Kim W."/>
            <person name="Song I."/>
            <person name="Jeong J.-H."/>
            <person name="Kim D."/>
            <person name="Kim S."/>
            <person name="Ryu S."/>
            <person name="Song J.Y."/>
            <person name="Lee S.K."/>
        </authorList>
    </citation>
    <scope>NUCLEOTIDE SEQUENCE [LARGE SCALE GENOMIC DNA]</scope>
    <source>
        <tissue evidence="2">Muscle</tissue>
    </source>
</reference>